<reference evidence="1" key="1">
    <citation type="submission" date="2022-08" db="EMBL/GenBank/DDBJ databases">
        <authorList>
            <consortium name="DOE Joint Genome Institute"/>
            <person name="Min B."/>
            <person name="Riley R."/>
            <person name="Sierra-Patev S."/>
            <person name="Naranjo-Ortiz M."/>
            <person name="Looney B."/>
            <person name="Konkel Z."/>
            <person name="Slot J.C."/>
            <person name="Sakamoto Y."/>
            <person name="Steenwyk J.L."/>
            <person name="Rokas A."/>
            <person name="Carro J."/>
            <person name="Camarero S."/>
            <person name="Ferreira P."/>
            <person name="Molpeceres G."/>
            <person name="Ruiz-Duenas F.J."/>
            <person name="Serrano A."/>
            <person name="Henrissat B."/>
            <person name="Drula E."/>
            <person name="Hughes K.W."/>
            <person name="Mata J.L."/>
            <person name="Ishikawa N.K."/>
            <person name="Vargas-Isla R."/>
            <person name="Ushijima S."/>
            <person name="Smith C.A."/>
            <person name="Ahrendt S."/>
            <person name="Andreopoulos W."/>
            <person name="He G."/>
            <person name="Labutti K."/>
            <person name="Lipzen A."/>
            <person name="Ng V."/>
            <person name="Sandor L."/>
            <person name="Barry K."/>
            <person name="Martinez A.T."/>
            <person name="Xiao Y."/>
            <person name="Gibbons J.G."/>
            <person name="Terashima K."/>
            <person name="Hibbett D.S."/>
            <person name="Grigoriev I.V."/>
        </authorList>
    </citation>
    <scope>NUCLEOTIDE SEQUENCE</scope>
    <source>
        <strain evidence="1">TFB9207</strain>
    </source>
</reference>
<organism evidence="1 2">
    <name type="scientific">Lentinula raphanica</name>
    <dbReference type="NCBI Taxonomy" id="153919"/>
    <lineage>
        <taxon>Eukaryota</taxon>
        <taxon>Fungi</taxon>
        <taxon>Dikarya</taxon>
        <taxon>Basidiomycota</taxon>
        <taxon>Agaricomycotina</taxon>
        <taxon>Agaricomycetes</taxon>
        <taxon>Agaricomycetidae</taxon>
        <taxon>Agaricales</taxon>
        <taxon>Marasmiineae</taxon>
        <taxon>Omphalotaceae</taxon>
        <taxon>Lentinula</taxon>
    </lineage>
</organism>
<evidence type="ECO:0000313" key="1">
    <source>
        <dbReference type="EMBL" id="KAJ3834362.1"/>
    </source>
</evidence>
<proteinExistence type="predicted"/>
<keyword evidence="2" id="KW-1185">Reference proteome</keyword>
<comment type="caution">
    <text evidence="1">The sequence shown here is derived from an EMBL/GenBank/DDBJ whole genome shotgun (WGS) entry which is preliminary data.</text>
</comment>
<accession>A0AA38UDQ2</accession>
<dbReference type="AlphaFoldDB" id="A0AA38UDQ2"/>
<evidence type="ECO:0000313" key="2">
    <source>
        <dbReference type="Proteomes" id="UP001163846"/>
    </source>
</evidence>
<dbReference type="EMBL" id="MU806543">
    <property type="protein sequence ID" value="KAJ3834362.1"/>
    <property type="molecule type" value="Genomic_DNA"/>
</dbReference>
<protein>
    <submittedName>
        <fullName evidence="1">Uncharacterized protein</fullName>
    </submittedName>
</protein>
<gene>
    <name evidence="1" type="ORF">F5878DRAFT_664843</name>
</gene>
<sequence>MRLVPFHLHPKFSRLARTIVLAVYLFDTIVAALPTRPESGLVHRGLTSYELQLFEYKVDGSDNEDETVLCLDFVDLQYFCSPFDPGKTWIEKVDDLRDSPKLGVAHLADDHRSGVFSALRDRLAKCNVQNRRARWDCFDLLMAFLARSKSGLGNPEHILSEETMVNWETALLMGTRTKIEVLQDKSANTAWKTGDLTVRVGGEKFDFKTDSRSARSSGRELEKVYSGFVHFCTEDAMMKAIKEIYAAAIILNPPHSPDWLSKLESENQWIGSKPSWLLGWTQADNFVHGLFDKDSQCKYIEFKALPPTLLNLWNEDRDREIQKLVERRERKMLKNQTEYSKKRKRIEGEGRQKRSQIETLLVGLCTT</sequence>
<name>A0AA38UDQ2_9AGAR</name>
<dbReference type="Proteomes" id="UP001163846">
    <property type="component" value="Unassembled WGS sequence"/>
</dbReference>